<dbReference type="EMBL" id="CDNC01000002">
    <property type="protein sequence ID" value="CEM60770.1"/>
    <property type="molecule type" value="Genomic_DNA"/>
</dbReference>
<accession>A0A0B7GUX5</accession>
<evidence type="ECO:0000313" key="2">
    <source>
        <dbReference type="Proteomes" id="UP000042527"/>
    </source>
</evidence>
<evidence type="ECO:0000313" key="1">
    <source>
        <dbReference type="EMBL" id="CEM60770.1"/>
    </source>
</evidence>
<name>A0A0B7GUX5_TREPH</name>
<organism evidence="1 2">
    <name type="scientific">Treponema phagedenis</name>
    <dbReference type="NCBI Taxonomy" id="162"/>
    <lineage>
        <taxon>Bacteria</taxon>
        <taxon>Pseudomonadati</taxon>
        <taxon>Spirochaetota</taxon>
        <taxon>Spirochaetia</taxon>
        <taxon>Spirochaetales</taxon>
        <taxon>Treponemataceae</taxon>
        <taxon>Treponema</taxon>
    </lineage>
</organism>
<reference evidence="2" key="1">
    <citation type="submission" date="2015-01" db="EMBL/GenBank/DDBJ databases">
        <authorList>
            <person name="Manzoor Shahid"/>
            <person name="Zubair Saima"/>
        </authorList>
    </citation>
    <scope>NUCLEOTIDE SEQUENCE [LARGE SCALE GENOMIC DNA]</scope>
    <source>
        <strain evidence="2">V1</strain>
    </source>
</reference>
<protein>
    <submittedName>
        <fullName evidence="1">Uncharacterized protein</fullName>
    </submittedName>
</protein>
<dbReference type="RefSeq" id="WP_002700012.1">
    <property type="nucleotide sequence ID" value="NZ_CP042813.1"/>
</dbReference>
<sequence>MQMMEKVQIATYRDENDANKFLATLEPADLLDIKVTNTRGILCFTIIYKVNVPSLDA</sequence>
<gene>
    <name evidence="1" type="ORF">TPHV1_100090</name>
</gene>
<dbReference type="AlphaFoldDB" id="A0A0B7GUX5"/>
<proteinExistence type="predicted"/>
<dbReference type="Proteomes" id="UP000042527">
    <property type="component" value="Unassembled WGS sequence"/>
</dbReference>
<keyword evidence="2" id="KW-1185">Reference proteome</keyword>